<evidence type="ECO:0000313" key="3">
    <source>
        <dbReference type="EMBL" id="KAG5483242.1"/>
    </source>
</evidence>
<evidence type="ECO:0000313" key="4">
    <source>
        <dbReference type="Proteomes" id="UP000674179"/>
    </source>
</evidence>
<feature type="region of interest" description="Disordered" evidence="2">
    <location>
        <begin position="652"/>
        <end position="677"/>
    </location>
</feature>
<feature type="region of interest" description="Disordered" evidence="2">
    <location>
        <begin position="454"/>
        <end position="490"/>
    </location>
</feature>
<organism evidence="3 4">
    <name type="scientific">Leishmania enriettii</name>
    <dbReference type="NCBI Taxonomy" id="5663"/>
    <lineage>
        <taxon>Eukaryota</taxon>
        <taxon>Discoba</taxon>
        <taxon>Euglenozoa</taxon>
        <taxon>Kinetoplastea</taxon>
        <taxon>Metakinetoplastina</taxon>
        <taxon>Trypanosomatida</taxon>
        <taxon>Trypanosomatidae</taxon>
        <taxon>Leishmaniinae</taxon>
        <taxon>Leishmania</taxon>
    </lineage>
</organism>
<dbReference type="RefSeq" id="XP_067694597.1">
    <property type="nucleotide sequence ID" value="XM_067836520.1"/>
</dbReference>
<reference evidence="3 4" key="1">
    <citation type="submission" date="2021-02" db="EMBL/GenBank/DDBJ databases">
        <title>Leishmania (Mundinia) enrietti genome sequencing and assembly.</title>
        <authorList>
            <person name="Almutairi H."/>
            <person name="Gatherer D."/>
        </authorList>
    </citation>
    <scope>NUCLEOTIDE SEQUENCE [LARGE SCALE GENOMIC DNA]</scope>
    <source>
        <strain evidence="3">CUR178</strain>
    </source>
</reference>
<protein>
    <submittedName>
        <fullName evidence="3">Uncharacterized protein</fullName>
    </submittedName>
</protein>
<dbReference type="KEGG" id="lenr:94172030"/>
<dbReference type="OrthoDB" id="267725at2759"/>
<dbReference type="GeneID" id="94172030"/>
<dbReference type="EMBL" id="JAFHKP010000014">
    <property type="protein sequence ID" value="KAG5483242.1"/>
    <property type="molecule type" value="Genomic_DNA"/>
</dbReference>
<sequence>MSSLIQCTDDLLHQKAVQSSHYERLERQLQDGERCRRAAVLALRQRVADVTRRGKDAVDLRRENHQLADQIAQHALQLAALQCRNTEAKKRENAAVERLQDGIRRFSGHPARIVLLVQALQAQKQLHCTGRFLSKALQLLSTALRVRRQALLFVGQSTRLLSLHAALQARLTGALRDRATRCSEMLAAACRRSQAATAAREGHVMGAHHAAERELLAVQAETGLLGVYAEALNGTCEAAMEEITTHSVAIGDGDERLSVIRVVLQEKAAAVAEAKRSLTAQQAADVEASTLHEVAVLRAAEELSAAAADEAIVNARAAELQRSADGARQHTQPLARRVYALAFLFLLCECEQLRLSRQSSALAQEKASVELELAKLRPWHEERLERLRAARAAAASAASRDALLLREAQGRKAAMDLEGDEWRLLHAQLVRDACWARAAASAAAAEAAEIVRQASAPGRREEGGRGPSARLSQRKRARAQRQSLATTTAASRRQRAALEAMDALTLTASQHSSIGHRTAIHADGEATVTELTAQEHRSGAAGVLASIHATPTPQSTNSSNPRPSYRLTSVIPPAVAKKAIRAPTAVEALLAPLSEKKRKVTGRGAAGAGGVQHAPTMAAARASAMSPFTFAVCEEPSGSSFSLAKGRRNTIAEVDSDSDASDIRLSSPSPSPRCPPGRSVAAVLPVAAAHPLPRPVLRHRCGEPPSAITSHAASSALASALATRTPHGTSLAADGGCAYAQLSSFPSHFTGNCTALPSVGDVTQLSHTSRQRHGATAKTVPPPRRRASLLALSAADVGEDLFADMFS</sequence>
<feature type="coiled-coil region" evidence="1">
    <location>
        <begin position="57"/>
        <end position="91"/>
    </location>
</feature>
<accession>A0A836HBR2</accession>
<name>A0A836HBR2_LEIEN</name>
<feature type="compositionally biased region" description="Low complexity" evidence="2">
    <location>
        <begin position="480"/>
        <end position="490"/>
    </location>
</feature>
<evidence type="ECO:0000256" key="1">
    <source>
        <dbReference type="SAM" id="Coils"/>
    </source>
</evidence>
<keyword evidence="4" id="KW-1185">Reference proteome</keyword>
<dbReference type="AlphaFoldDB" id="A0A836HBR2"/>
<gene>
    <name evidence="3" type="ORF">CUR178_04821</name>
</gene>
<keyword evidence="1" id="KW-0175">Coiled coil</keyword>
<comment type="caution">
    <text evidence="3">The sequence shown here is derived from an EMBL/GenBank/DDBJ whole genome shotgun (WGS) entry which is preliminary data.</text>
</comment>
<evidence type="ECO:0000256" key="2">
    <source>
        <dbReference type="SAM" id="MobiDB-lite"/>
    </source>
</evidence>
<proteinExistence type="predicted"/>
<dbReference type="Proteomes" id="UP000674179">
    <property type="component" value="Chromosome 14"/>
</dbReference>